<keyword evidence="5" id="KW-1185">Reference proteome</keyword>
<proteinExistence type="predicted"/>
<reference evidence="4" key="1">
    <citation type="submission" date="2020-11" db="EMBL/GenBank/DDBJ databases">
        <title>Chlorella ohadii genome sequencing and assembly.</title>
        <authorList>
            <person name="Murik O."/>
            <person name="Treves H."/>
            <person name="Kedem I."/>
            <person name="Shotland Y."/>
            <person name="Kaplan A."/>
        </authorList>
    </citation>
    <scope>NUCLEOTIDE SEQUENCE</scope>
    <source>
        <strain evidence="4">1</strain>
    </source>
</reference>
<dbReference type="GO" id="GO:0008270">
    <property type="term" value="F:zinc ion binding"/>
    <property type="evidence" value="ECO:0007669"/>
    <property type="project" value="UniProtKB-UniRule"/>
</dbReference>
<keyword evidence="1" id="KW-0862">Zinc</keyword>
<name>A0AAD5E239_9CHLO</name>
<evidence type="ECO:0000313" key="5">
    <source>
        <dbReference type="Proteomes" id="UP001205105"/>
    </source>
</evidence>
<dbReference type="Gene3D" id="3.30.60.190">
    <property type="match status" value="1"/>
</dbReference>
<feature type="region of interest" description="Disordered" evidence="2">
    <location>
        <begin position="79"/>
        <end position="107"/>
    </location>
</feature>
<dbReference type="Proteomes" id="UP001205105">
    <property type="component" value="Unassembled WGS sequence"/>
</dbReference>
<protein>
    <recommendedName>
        <fullName evidence="3">HIT-type domain-containing protein</fullName>
    </recommendedName>
</protein>
<evidence type="ECO:0000256" key="1">
    <source>
        <dbReference type="PROSITE-ProRule" id="PRU00453"/>
    </source>
</evidence>
<feature type="region of interest" description="Disordered" evidence="2">
    <location>
        <begin position="169"/>
        <end position="214"/>
    </location>
</feature>
<dbReference type="EMBL" id="JADXDR010000020">
    <property type="protein sequence ID" value="KAI7845144.1"/>
    <property type="molecule type" value="Genomic_DNA"/>
</dbReference>
<dbReference type="PROSITE" id="PS51083">
    <property type="entry name" value="ZF_HIT"/>
    <property type="match status" value="1"/>
</dbReference>
<dbReference type="InterPro" id="IPR039646">
    <property type="entry name" value="ZNHIT2"/>
</dbReference>
<feature type="region of interest" description="Disordered" evidence="2">
    <location>
        <begin position="361"/>
        <end position="396"/>
    </location>
</feature>
<evidence type="ECO:0000256" key="2">
    <source>
        <dbReference type="SAM" id="MobiDB-lite"/>
    </source>
</evidence>
<keyword evidence="1" id="KW-0863">Zinc-finger</keyword>
<dbReference type="AlphaFoldDB" id="A0AAD5E239"/>
<feature type="compositionally biased region" description="Basic residues" evidence="2">
    <location>
        <begin position="385"/>
        <end position="396"/>
    </location>
</feature>
<feature type="compositionally biased region" description="Low complexity" evidence="2">
    <location>
        <begin position="471"/>
        <end position="480"/>
    </location>
</feature>
<gene>
    <name evidence="4" type="ORF">COHA_001189</name>
</gene>
<dbReference type="PANTHER" id="PTHR15555">
    <property type="entry name" value="ZINC FINGER HIT DOMAIN CONTAINING PROTEIN 2 PROTEIN FON -RELATED"/>
    <property type="match status" value="1"/>
</dbReference>
<dbReference type="CDD" id="cd23024">
    <property type="entry name" value="zf-HIT_ZNHIT2-3"/>
    <property type="match status" value="1"/>
</dbReference>
<keyword evidence="1" id="KW-0479">Metal-binding</keyword>
<evidence type="ECO:0000259" key="3">
    <source>
        <dbReference type="PROSITE" id="PS51083"/>
    </source>
</evidence>
<dbReference type="Pfam" id="PF04438">
    <property type="entry name" value="zf-HIT"/>
    <property type="match status" value="1"/>
</dbReference>
<sequence length="497" mass="50496">MAAPAAAPLCRVCGEHAAEYTCPRCNARYCSLDCYKRHSDRCTEGFYRDAAVSELRSIRAGEDEQRRMADILQRLYQQEVEGGGSGSDSEEEEDEEGAGGLSMEASGGRLDIGAEDLSPAELAAFHRALAAGELNSAVQPWQPWWLSEEAASLELSAAGTPLVAAVGDAAEQQSDQQGASSGSTAAASSSEQPPAGGAAAAAVQGSGLPPPPSRPLPPLAVLTKAAPSPLLRWQLLDLLYAYCFTLRLYNGDYAWEAADAADVLFALSAVLAATPAAAAGGAGQQSSSSGGGEDAAAGAAAVLLGCVQRACQPPVGSREGRSFAVGVLSDVAALLQLGRPVVLTALMDTCRLVEAAKQQLEGSSSSGGNVGSPPGGDGSGERGSRSKQARGMKGHQLKELRKRLVAAERKLLFFLSWANEQPGELYELLALAAAGEHEKHAAAVGSQAAPAAGGAAAAGLAAQLGSVSLGQAGQPAAHAGPEGGRPSAAPPVLIEEL</sequence>
<evidence type="ECO:0000313" key="4">
    <source>
        <dbReference type="EMBL" id="KAI7845144.1"/>
    </source>
</evidence>
<organism evidence="4 5">
    <name type="scientific">Chlorella ohadii</name>
    <dbReference type="NCBI Taxonomy" id="2649997"/>
    <lineage>
        <taxon>Eukaryota</taxon>
        <taxon>Viridiplantae</taxon>
        <taxon>Chlorophyta</taxon>
        <taxon>core chlorophytes</taxon>
        <taxon>Trebouxiophyceae</taxon>
        <taxon>Chlorellales</taxon>
        <taxon>Chlorellaceae</taxon>
        <taxon>Chlorella clade</taxon>
        <taxon>Chlorella</taxon>
    </lineage>
</organism>
<feature type="domain" description="HIT-type" evidence="3">
    <location>
        <begin position="10"/>
        <end position="42"/>
    </location>
</feature>
<dbReference type="PANTHER" id="PTHR15555:SF0">
    <property type="entry name" value="ZINC FINGER HIT DOMAIN-CONTAINING PROTEIN 2"/>
    <property type="match status" value="1"/>
</dbReference>
<dbReference type="InterPro" id="IPR007009">
    <property type="entry name" value="Shq1_C"/>
</dbReference>
<accession>A0AAD5E239</accession>
<feature type="compositionally biased region" description="Low complexity" evidence="2">
    <location>
        <begin position="169"/>
        <end position="207"/>
    </location>
</feature>
<feature type="region of interest" description="Disordered" evidence="2">
    <location>
        <begin position="471"/>
        <end position="497"/>
    </location>
</feature>
<feature type="compositionally biased region" description="Acidic residues" evidence="2">
    <location>
        <begin position="88"/>
        <end position="97"/>
    </location>
</feature>
<dbReference type="Pfam" id="PF04925">
    <property type="entry name" value="SHQ1"/>
    <property type="match status" value="1"/>
</dbReference>
<dbReference type="InterPro" id="IPR007529">
    <property type="entry name" value="Znf_HIT"/>
</dbReference>
<dbReference type="SUPFAM" id="SSF144232">
    <property type="entry name" value="HIT/MYND zinc finger-like"/>
    <property type="match status" value="1"/>
</dbReference>
<feature type="compositionally biased region" description="Gly residues" evidence="2">
    <location>
        <begin position="368"/>
        <end position="378"/>
    </location>
</feature>
<comment type="caution">
    <text evidence="4">The sequence shown here is derived from an EMBL/GenBank/DDBJ whole genome shotgun (WGS) entry which is preliminary data.</text>
</comment>